<name>A0A0F9ESU2_9ZZZZ</name>
<organism evidence="1">
    <name type="scientific">marine sediment metagenome</name>
    <dbReference type="NCBI Taxonomy" id="412755"/>
    <lineage>
        <taxon>unclassified sequences</taxon>
        <taxon>metagenomes</taxon>
        <taxon>ecological metagenomes</taxon>
    </lineage>
</organism>
<dbReference type="SUPFAM" id="SSF53756">
    <property type="entry name" value="UDP-Glycosyltransferase/glycogen phosphorylase"/>
    <property type="match status" value="1"/>
</dbReference>
<dbReference type="EMBL" id="LAZR01023854">
    <property type="protein sequence ID" value="KKL77089.1"/>
    <property type="molecule type" value="Genomic_DNA"/>
</dbReference>
<proteinExistence type="predicted"/>
<feature type="non-terminal residue" evidence="1">
    <location>
        <position position="536"/>
    </location>
</feature>
<comment type="caution">
    <text evidence="1">The sequence shown here is derived from an EMBL/GenBank/DDBJ whole genome shotgun (WGS) entry which is preliminary data.</text>
</comment>
<evidence type="ECO:0000313" key="1">
    <source>
        <dbReference type="EMBL" id="KKL77089.1"/>
    </source>
</evidence>
<reference evidence="1" key="1">
    <citation type="journal article" date="2015" name="Nature">
        <title>Complex archaea that bridge the gap between prokaryotes and eukaryotes.</title>
        <authorList>
            <person name="Spang A."/>
            <person name="Saw J.H."/>
            <person name="Jorgensen S.L."/>
            <person name="Zaremba-Niedzwiedzka K."/>
            <person name="Martijn J."/>
            <person name="Lind A.E."/>
            <person name="van Eijk R."/>
            <person name="Schleper C."/>
            <person name="Guy L."/>
            <person name="Ettema T.J."/>
        </authorList>
    </citation>
    <scope>NUCLEOTIDE SEQUENCE</scope>
</reference>
<protein>
    <recommendedName>
        <fullName evidence="2">Glycosyl transferase family 1 domain-containing protein</fullName>
    </recommendedName>
</protein>
<sequence>MIAVHVTHEAVEKMGGIGAVIEGLVNCPAYRQQFSRTVLIGPMFSTDRSAAERLGPAGEVIYSSLDDIDRNDWARKFRPIERTYDVGIVYGTRHVEAPGEAEPVEVEVLLVDVFRYNRDRLNLFKAELFTHFAVPSDRFEHIWEFEQYVRLAEPAWEATHVIGCHGGQADPVVLMAHEYMGVPAALKAILAGDADVRTIFYGHEAASVRRVVEDHPGHDVMFYSLLEAGRRERKHLEEFFPGVHDFFKHPLVKAARYCDAVFAVGDYVGREMHFLSPASADMPVEIVYNGVPAVRVGPEQRRAHRGRMIQYAKALFRFEPDYVFTHVARPVLSKGMWRDLGVLHELDGLLEDRGKTAVYFHLGTLAGQRRTTDVLHMERTYGWPLHHRRGYPDLCNGEETVADLFEDFNEHHRAVRVVQVNQFGWDRRRCGQRMPADACIGDVRQGTDVEFGLSVYEPFGISQLEPLSAGAICVMSDVCGCLAFVQRCSDGQLPANILAADYLSGGKGMSAVQAAGLGRDDRDAVEASEARRLAVE</sequence>
<dbReference type="AlphaFoldDB" id="A0A0F9ESU2"/>
<dbReference type="Gene3D" id="3.40.50.2000">
    <property type="entry name" value="Glycogen Phosphorylase B"/>
    <property type="match status" value="2"/>
</dbReference>
<accession>A0A0F9ESU2</accession>
<gene>
    <name evidence="1" type="ORF">LCGC14_2038390</name>
</gene>
<evidence type="ECO:0008006" key="2">
    <source>
        <dbReference type="Google" id="ProtNLM"/>
    </source>
</evidence>